<dbReference type="PROSITE" id="PS50200">
    <property type="entry name" value="RA"/>
    <property type="match status" value="2"/>
</dbReference>
<dbReference type="PANTHER" id="PTHR46049">
    <property type="entry name" value="AGAP003327-PA"/>
    <property type="match status" value="1"/>
</dbReference>
<evidence type="ECO:0000256" key="5">
    <source>
        <dbReference type="ARBA" id="ARBA00022741"/>
    </source>
</evidence>
<dbReference type="RefSeq" id="XP_004364442.2">
    <property type="nucleotide sequence ID" value="XM_004364385.2"/>
</dbReference>
<accession>A0A0D2WKQ2</accession>
<dbReference type="InterPro" id="IPR000299">
    <property type="entry name" value="FERM_domain"/>
</dbReference>
<dbReference type="InterPro" id="IPR029071">
    <property type="entry name" value="Ubiquitin-like_domsf"/>
</dbReference>
<dbReference type="InterPro" id="IPR011993">
    <property type="entry name" value="PH-like_dom_sf"/>
</dbReference>
<dbReference type="GO" id="GO:0005737">
    <property type="term" value="C:cytoplasm"/>
    <property type="evidence" value="ECO:0007669"/>
    <property type="project" value="UniProtKB-SubCell"/>
</dbReference>
<dbReference type="SMART" id="SM00314">
    <property type="entry name" value="RA"/>
    <property type="match status" value="2"/>
</dbReference>
<dbReference type="GO" id="GO:0003774">
    <property type="term" value="F:cytoskeletal motor activity"/>
    <property type="evidence" value="ECO:0007669"/>
    <property type="project" value="UniProtKB-UniRule"/>
</dbReference>
<evidence type="ECO:0000313" key="18">
    <source>
        <dbReference type="Proteomes" id="UP000008743"/>
    </source>
</evidence>
<keyword evidence="4" id="KW-0963">Cytoplasm</keyword>
<dbReference type="Gene3D" id="1.20.80.10">
    <property type="match status" value="2"/>
</dbReference>
<keyword evidence="9 10" id="KW-0009">Actin-binding</keyword>
<dbReference type="EMBL" id="KE346361">
    <property type="protein sequence ID" value="KJE90233.1"/>
    <property type="molecule type" value="Genomic_DNA"/>
</dbReference>
<feature type="region of interest" description="Disordered" evidence="12">
    <location>
        <begin position="1178"/>
        <end position="1197"/>
    </location>
</feature>
<feature type="coiled-coil region" evidence="11">
    <location>
        <begin position="760"/>
        <end position="795"/>
    </location>
</feature>
<keyword evidence="6 10" id="KW-0067">ATP-binding</keyword>
<evidence type="ECO:0000256" key="11">
    <source>
        <dbReference type="SAM" id="Coils"/>
    </source>
</evidence>
<dbReference type="Gene3D" id="1.20.5.190">
    <property type="match status" value="1"/>
</dbReference>
<dbReference type="OrthoDB" id="312459at2759"/>
<evidence type="ECO:0000313" key="17">
    <source>
        <dbReference type="EMBL" id="KJE90233.1"/>
    </source>
</evidence>
<dbReference type="CDD" id="cd13204">
    <property type="entry name" value="FERM_C2_myosin_like"/>
    <property type="match status" value="1"/>
</dbReference>
<dbReference type="InterPro" id="IPR019748">
    <property type="entry name" value="FERM_central"/>
</dbReference>
<dbReference type="Pfam" id="PF00063">
    <property type="entry name" value="Myosin_head"/>
    <property type="match status" value="1"/>
</dbReference>
<organism evidence="17 18">
    <name type="scientific">Capsaspora owczarzaki (strain ATCC 30864)</name>
    <dbReference type="NCBI Taxonomy" id="595528"/>
    <lineage>
        <taxon>Eukaryota</taxon>
        <taxon>Filasterea</taxon>
        <taxon>Capsaspora</taxon>
    </lineage>
</organism>
<dbReference type="Gene3D" id="1.20.58.530">
    <property type="match status" value="1"/>
</dbReference>
<keyword evidence="8 10" id="KW-0505">Motor protein</keyword>
<dbReference type="SUPFAM" id="SSF54236">
    <property type="entry name" value="Ubiquitin-like"/>
    <property type="match status" value="2"/>
</dbReference>
<dbReference type="Pfam" id="PF00784">
    <property type="entry name" value="MyTH4"/>
    <property type="match status" value="2"/>
</dbReference>
<dbReference type="GO" id="GO:0007165">
    <property type="term" value="P:signal transduction"/>
    <property type="evidence" value="ECO:0007669"/>
    <property type="project" value="InterPro"/>
</dbReference>
<evidence type="ECO:0000256" key="2">
    <source>
        <dbReference type="ARBA" id="ARBA00008314"/>
    </source>
</evidence>
<comment type="subcellular location">
    <subcellularLocation>
        <location evidence="1">Cytoplasm</location>
    </subcellularLocation>
</comment>
<evidence type="ECO:0000259" key="13">
    <source>
        <dbReference type="PROSITE" id="PS50057"/>
    </source>
</evidence>
<proteinExistence type="inferred from homology"/>
<dbReference type="eggNOG" id="KOG0248">
    <property type="taxonomic scope" value="Eukaryota"/>
</dbReference>
<evidence type="ECO:0000259" key="15">
    <source>
        <dbReference type="PROSITE" id="PS51016"/>
    </source>
</evidence>
<keyword evidence="7 10" id="KW-0518">Myosin</keyword>
<dbReference type="PROSITE" id="PS51016">
    <property type="entry name" value="MYTH4"/>
    <property type="match status" value="2"/>
</dbReference>
<evidence type="ECO:0000256" key="12">
    <source>
        <dbReference type="SAM" id="MobiDB-lite"/>
    </source>
</evidence>
<dbReference type="GO" id="GO:0016459">
    <property type="term" value="C:myosin complex"/>
    <property type="evidence" value="ECO:0007669"/>
    <property type="project" value="UniProtKB-KW"/>
</dbReference>
<dbReference type="Gene3D" id="1.20.120.720">
    <property type="entry name" value="Myosin VI head, motor domain, U50 subdomain"/>
    <property type="match status" value="1"/>
</dbReference>
<dbReference type="Gene3D" id="3.10.20.90">
    <property type="entry name" value="Phosphatidylinositol 3-kinase Catalytic Subunit, Chain A, domain 1"/>
    <property type="match status" value="2"/>
</dbReference>
<dbReference type="InterPro" id="IPR014352">
    <property type="entry name" value="FERM/acyl-CoA-bd_prot_sf"/>
</dbReference>
<feature type="domain" description="FERM" evidence="13">
    <location>
        <begin position="1108"/>
        <end position="1432"/>
    </location>
</feature>
<dbReference type="PhylomeDB" id="A0A0D2WKQ2"/>
<dbReference type="InterPro" id="IPR051724">
    <property type="entry name" value="Actin_motor_Myosin"/>
</dbReference>
<name>A0A0D2WKQ2_CAPO3</name>
<dbReference type="Gene3D" id="6.20.240.20">
    <property type="match status" value="1"/>
</dbReference>
<dbReference type="CDD" id="cd14473">
    <property type="entry name" value="FERM_B-lobe"/>
    <property type="match status" value="2"/>
</dbReference>
<feature type="domain" description="FERM" evidence="13">
    <location>
        <begin position="1679"/>
        <end position="1976"/>
    </location>
</feature>
<comment type="similarity">
    <text evidence="2 10">Belongs to the TRAFAC class myosin-kinesin ATPase superfamily. Myosin family.</text>
</comment>
<dbReference type="Gene3D" id="2.30.29.30">
    <property type="entry name" value="Pleckstrin-homology domain (PH domain)/Phosphotyrosine-binding domain (PTB)"/>
    <property type="match status" value="2"/>
</dbReference>
<evidence type="ECO:0000256" key="8">
    <source>
        <dbReference type="ARBA" id="ARBA00023175"/>
    </source>
</evidence>
<keyword evidence="5 10" id="KW-0547">Nucleotide-binding</keyword>
<dbReference type="Pfam" id="PF02174">
    <property type="entry name" value="IRS"/>
    <property type="match status" value="1"/>
</dbReference>
<dbReference type="Gene3D" id="1.25.40.530">
    <property type="entry name" value="MyTH4 domain"/>
    <property type="match status" value="2"/>
</dbReference>
<evidence type="ECO:0000259" key="14">
    <source>
        <dbReference type="PROSITE" id="PS50200"/>
    </source>
</evidence>
<dbReference type="InterPro" id="IPR000048">
    <property type="entry name" value="IQ_motif_EF-hand-BS"/>
</dbReference>
<feature type="region of interest" description="Actin-binding" evidence="10">
    <location>
        <begin position="570"/>
        <end position="592"/>
    </location>
</feature>
<evidence type="ECO:0000256" key="4">
    <source>
        <dbReference type="ARBA" id="ARBA00022490"/>
    </source>
</evidence>
<feature type="binding site" evidence="10">
    <location>
        <begin position="100"/>
        <end position="107"/>
    </location>
    <ligand>
        <name>ATP</name>
        <dbReference type="ChEBI" id="CHEBI:30616"/>
    </ligand>
</feature>
<dbReference type="PROSITE" id="PS50057">
    <property type="entry name" value="FERM_3"/>
    <property type="match status" value="2"/>
</dbReference>
<dbReference type="GO" id="GO:0003779">
    <property type="term" value="F:actin binding"/>
    <property type="evidence" value="ECO:0007669"/>
    <property type="project" value="UniProtKB-KW"/>
</dbReference>
<evidence type="ECO:0000256" key="9">
    <source>
        <dbReference type="ARBA" id="ARBA00023203"/>
    </source>
</evidence>
<dbReference type="Pfam" id="PF24522">
    <property type="entry name" value="KRIT1_FRMD8_FERM_C"/>
    <property type="match status" value="1"/>
</dbReference>
<keyword evidence="3" id="KW-0343">GTPase activation</keyword>
<evidence type="ECO:0000256" key="7">
    <source>
        <dbReference type="ARBA" id="ARBA00023123"/>
    </source>
</evidence>
<reference evidence="18" key="1">
    <citation type="submission" date="2011-02" db="EMBL/GenBank/DDBJ databases">
        <title>The Genome Sequence of Capsaspora owczarzaki ATCC 30864.</title>
        <authorList>
            <person name="Russ C."/>
            <person name="Cuomo C."/>
            <person name="Burger G."/>
            <person name="Gray M.W."/>
            <person name="Holland P.W.H."/>
            <person name="King N."/>
            <person name="Lang F.B.F."/>
            <person name="Roger A.J."/>
            <person name="Ruiz-Trillo I."/>
            <person name="Young S.K."/>
            <person name="Zeng Q."/>
            <person name="Gargeya S."/>
            <person name="Alvarado L."/>
            <person name="Berlin A."/>
            <person name="Chapman S.B."/>
            <person name="Chen Z."/>
            <person name="Freedman E."/>
            <person name="Gellesch M."/>
            <person name="Goldberg J."/>
            <person name="Griggs A."/>
            <person name="Gujja S."/>
            <person name="Heilman E."/>
            <person name="Heiman D."/>
            <person name="Howarth C."/>
            <person name="Mehta T."/>
            <person name="Neiman D."/>
            <person name="Pearson M."/>
            <person name="Roberts A."/>
            <person name="Saif S."/>
            <person name="Shea T."/>
            <person name="Shenoy N."/>
            <person name="Sisk P."/>
            <person name="Stolte C."/>
            <person name="Sykes S."/>
            <person name="White J."/>
            <person name="Yandava C."/>
            <person name="Haas B."/>
            <person name="Nusbaum C."/>
            <person name="Birren B."/>
        </authorList>
    </citation>
    <scope>NUCLEOTIDE SEQUENCE</scope>
    <source>
        <strain evidence="18">ATCC 30864</strain>
    </source>
</reference>
<dbReference type="InterPro" id="IPR002404">
    <property type="entry name" value="IRS_PTB"/>
</dbReference>
<dbReference type="Pfam" id="PF00612">
    <property type="entry name" value="IQ"/>
    <property type="match status" value="2"/>
</dbReference>
<dbReference type="InterPro" id="IPR000159">
    <property type="entry name" value="RA_dom"/>
</dbReference>
<evidence type="ECO:0000256" key="1">
    <source>
        <dbReference type="ARBA" id="ARBA00004496"/>
    </source>
</evidence>
<evidence type="ECO:0000256" key="6">
    <source>
        <dbReference type="ARBA" id="ARBA00022840"/>
    </source>
</evidence>
<dbReference type="CDD" id="cd17208">
    <property type="entry name" value="FERM_F1_DdMyo7_like"/>
    <property type="match status" value="2"/>
</dbReference>
<dbReference type="SUPFAM" id="SSF50729">
    <property type="entry name" value="PH domain-like"/>
    <property type="match status" value="2"/>
</dbReference>
<dbReference type="Proteomes" id="UP000008743">
    <property type="component" value="Unassembled WGS sequence"/>
</dbReference>
<dbReference type="InterPro" id="IPR001609">
    <property type="entry name" value="Myosin_head_motor_dom-like"/>
</dbReference>
<keyword evidence="18" id="KW-1185">Reference proteome</keyword>
<dbReference type="InterPro" id="IPR057096">
    <property type="entry name" value="KRIT1_FRMD8_FERM_C"/>
</dbReference>
<feature type="domain" description="MyTH4" evidence="15">
    <location>
        <begin position="1514"/>
        <end position="1674"/>
    </location>
</feature>
<dbReference type="eggNOG" id="KOG4229">
    <property type="taxonomic scope" value="Eukaryota"/>
</dbReference>
<dbReference type="Gene3D" id="3.40.850.10">
    <property type="entry name" value="Kinesin motor domain"/>
    <property type="match status" value="1"/>
</dbReference>
<keyword evidence="11" id="KW-0175">Coiled coil</keyword>
<dbReference type="InterPro" id="IPR000857">
    <property type="entry name" value="MyTH4_dom"/>
</dbReference>
<dbReference type="PANTHER" id="PTHR46049:SF5">
    <property type="entry name" value="PLECKSTRIN HOMOLOGY DOMAIN-CONTAINING FAMILY H MEMBER 3"/>
    <property type="match status" value="1"/>
</dbReference>
<feature type="domain" description="Myosin motor" evidence="16">
    <location>
        <begin position="7"/>
        <end position="691"/>
    </location>
</feature>
<sequence length="1983" mass="225600">MPNLATDGVEDMTTIDQIDENGINTNLKVRYNKDLIYTYTGSILVAVNPYKFLKIFENDTVKQYAGKRVGDLPPHIFAISESTYDFMKRTDSNQSVIISGESGAGKTESTKLILQYLTAVTQNQQWIEQQIMETNTLLEAFGNAKTVRNNNSSRFGKFMQVCFDSSLQIKGLIIEDYLLEQSRVVFQAESERNYHVFYQLCAACASSPEDKAKFLIDKAESYAYTNKSGCIKIDDVDDKKDFDALRLAMTVLNISPENQDSIFSLLAAILIMSNLKFQDVDGETISFSADDMKNVGLVAKLLKIDEAGMKKAFAFRQLQVRDNVTEIPLKHKEALDNRDSAAKALYSRTFTWLVRHINTCTNPGANSGRFIGVLDIFGFENFAVNSFEQLCINYTNEKLHKFFNHYVFSLEQEEYAREGINIEQIKWVDNQATLDLVEKPPTCILKFLDEECRFPKGSDATYLEKQNKALSSNEWYHMSADKREHGDRFGVKHYAGTVIYMVNGFLDKNKDVQQDMLFGLMGQSGDDFVKGLCKYRDLTSIISGMSPEEAAAKASKGGKPTVGGIFKDQLASLVNVLSKTQPWYVRCIKPNMVKKAGVFDDKMVLDQLSYSGMLDIIRIRKLGYPIKIRHGDFVQRFKCLAPKLKLTEDMAGCTTLANTLNLGANPQEYQVGKTKIVLKERVYFPLDDRRVKMLDKLAIIIQKRYKGWLDRKAYQRKRWGVIQLQRFMRGFIHRLRYKRKVRAIITIQAGVRGWFARDLYRFLKRKKAEEEEKKKREAEAAADRAAKEAADKQQRELIAMAKMAEAKAAKAAQDAAAAAGAEAGAPPVAKGQAGLEGVDLDNIFSFLGVEDEEVSFANSFANELDDLFETKVQDDPETRAKYERMAKRAEMSEKKAEQLAEQKPPEEPGDPTFVVYAEKHCNKHPKDAGLTGTLSLRKKKDSAPQEWDEMLSYTKATSIPTSIVKLSDNDHITLAVSIFKDLVKFMRGELKAEQERVAVQNIITIGVAKPELRDEIYIQIFKQLISNPKEDQVARLWNMLSFCSVTFPPSNSLYKHVQAYLNSTKADANFGKRAEWCGATLKKIKLNGARKSPPSALELQAVQNLSCFICRFFFLDGKSKAVSVEPSSTAQDVLKELAEKINLHSTDGWALYEESDGNERAIKGTEYIADTLARWESERRTSNTTKSNTLSKKKDSGVASMTGDARFVFKKRLFKNPKEVQIDPVEYHYIYWQAVHGVCQDFYPVTDKIALQLAGLQAQINWGEHETGKDSRYEDLEFYLPERLINNVGTDKKRTREEWQAEIGASHRSFGAGKTELQAKVMYLTAIKQFAVYGSTLYNVVYKGFWSHPNKIYLGVDHEGFKFVNVKTKAILVAYKYEQLQNMELDSEEDQLTLTLKQVNREEQQSFIFETPHKEEIASLISSYSPVHRHWTSTSAARIKEVRLTDADLANLLGEVREARKKLARVNNFLRKPEGQSGGFIAATLRRLPSTKGKKTADKEPDYEKIYKKDWWVYTKSRIPTSLTLLEGEDVETALKMFASLLIYGGLAQNGGFESEDDTDRSTMVQMVLAKCLEKDSLCNEFFLQLIKQTTDQADINSKSNLQAWRFLCLAVCVLVPRSDAVLEYLRVHLKRCAAIPHTEEGKFAQYAQQCLARTVENKNRKYPPSRQEIIQVTQRQKIHARFHFLDGQFRALFFDSAATTQEVVDLVKERIGLKKDVQGFSLFEVFGPLERNMLPSEKVADAIFKWEKYAKSTHSNKSLRLTFKQRLFTGPFSTPADPVEFNLVFHQAIDDVVGDRFPVTTPEAVRLAALRAQVELGDCDKQKPAADRYSGIIEKYIPKHMRTSTTLANEISEEHIKLVGKQQQWCDHQYFDFVKSWSLYGSTIFEVLQSYTSSLPKNLWLAVNEHGIHILKRKEKDPLVSYNYRNIVNYSPSLRNLMIVTESLTRGTKFVFNTSQASQIAHLIRDYTHIIVQKQKNKAPTK</sequence>
<dbReference type="InterPro" id="IPR019749">
    <property type="entry name" value="Band_41_domain"/>
</dbReference>
<dbReference type="InterPro" id="IPR035963">
    <property type="entry name" value="FERM_2"/>
</dbReference>
<dbReference type="SMART" id="SM00015">
    <property type="entry name" value="IQ"/>
    <property type="match status" value="3"/>
</dbReference>
<feature type="domain" description="Ras-associating" evidence="14">
    <location>
        <begin position="1106"/>
        <end position="1214"/>
    </location>
</feature>
<evidence type="ECO:0000256" key="10">
    <source>
        <dbReference type="PROSITE-ProRule" id="PRU00782"/>
    </source>
</evidence>
<dbReference type="SMART" id="SM00139">
    <property type="entry name" value="MyTH4"/>
    <property type="match status" value="2"/>
</dbReference>
<feature type="domain" description="MyTH4" evidence="15">
    <location>
        <begin position="954"/>
        <end position="1103"/>
    </location>
</feature>
<dbReference type="SUPFAM" id="SSF47031">
    <property type="entry name" value="Second domain of FERM"/>
    <property type="match status" value="2"/>
</dbReference>
<dbReference type="GO" id="GO:0005524">
    <property type="term" value="F:ATP binding"/>
    <property type="evidence" value="ECO:0007669"/>
    <property type="project" value="UniProtKB-UniRule"/>
</dbReference>
<dbReference type="Pfam" id="PF00373">
    <property type="entry name" value="FERM_M"/>
    <property type="match status" value="2"/>
</dbReference>
<protein>
    <submittedName>
        <fullName evidence="17">Myosin-X</fullName>
    </submittedName>
</protein>
<evidence type="ECO:0000256" key="3">
    <source>
        <dbReference type="ARBA" id="ARBA00022468"/>
    </source>
</evidence>
<dbReference type="SMART" id="SM00242">
    <property type="entry name" value="MYSc"/>
    <property type="match status" value="1"/>
</dbReference>
<dbReference type="SMART" id="SM00295">
    <property type="entry name" value="B41"/>
    <property type="match status" value="2"/>
</dbReference>
<feature type="domain" description="Ras-associating" evidence="14">
    <location>
        <begin position="1677"/>
        <end position="1769"/>
    </location>
</feature>
<dbReference type="Gene3D" id="1.10.10.820">
    <property type="match status" value="1"/>
</dbReference>
<evidence type="ECO:0000259" key="16">
    <source>
        <dbReference type="PROSITE" id="PS51456"/>
    </source>
</evidence>
<gene>
    <name evidence="17" type="ORF">CAOG_001574</name>
</gene>
<dbReference type="STRING" id="595528.A0A0D2WKQ2"/>
<dbReference type="InterPro" id="IPR038185">
    <property type="entry name" value="MyTH4_dom_sf"/>
</dbReference>
<dbReference type="GO" id="GO:0005096">
    <property type="term" value="F:GTPase activator activity"/>
    <property type="evidence" value="ECO:0007669"/>
    <property type="project" value="UniProtKB-KW"/>
</dbReference>
<dbReference type="FunFam" id="1.10.10.820:FF:000001">
    <property type="entry name" value="Myosin heavy chain"/>
    <property type="match status" value="1"/>
</dbReference>
<dbReference type="PRINTS" id="PR00193">
    <property type="entry name" value="MYOSINHEAVY"/>
</dbReference>
<feature type="region of interest" description="Disordered" evidence="12">
    <location>
        <begin position="888"/>
        <end position="909"/>
    </location>
</feature>
<dbReference type="PROSITE" id="PS50096">
    <property type="entry name" value="IQ"/>
    <property type="match status" value="3"/>
</dbReference>
<dbReference type="InterPro" id="IPR027417">
    <property type="entry name" value="P-loop_NTPase"/>
</dbReference>
<dbReference type="PROSITE" id="PS51456">
    <property type="entry name" value="MYOSIN_MOTOR"/>
    <property type="match status" value="1"/>
</dbReference>
<dbReference type="SUPFAM" id="SSF52540">
    <property type="entry name" value="P-loop containing nucleoside triphosphate hydrolases"/>
    <property type="match status" value="1"/>
</dbReference>
<dbReference type="InterPro" id="IPR036961">
    <property type="entry name" value="Kinesin_motor_dom_sf"/>
</dbReference>
<dbReference type="Pfam" id="PF21989">
    <property type="entry name" value="RA_2"/>
    <property type="match status" value="2"/>
</dbReference>
<dbReference type="InParanoid" id="A0A0D2WKQ2"/>
<dbReference type="CDD" id="cd14883">
    <property type="entry name" value="MYSc_Myo22"/>
    <property type="match status" value="1"/>
</dbReference>
<feature type="compositionally biased region" description="Basic and acidic residues" evidence="12">
    <location>
        <begin position="888"/>
        <end position="906"/>
    </location>
</feature>